<evidence type="ECO:0000256" key="3">
    <source>
        <dbReference type="ARBA" id="ARBA00007380"/>
    </source>
</evidence>
<dbReference type="FunFam" id="3.40.50.12780:FF:000012">
    <property type="entry name" value="Non-ribosomal peptide synthetase"/>
    <property type="match status" value="1"/>
</dbReference>
<dbReference type="SUPFAM" id="SSF53474">
    <property type="entry name" value="alpha/beta-Hydrolases"/>
    <property type="match status" value="1"/>
</dbReference>
<dbReference type="SUPFAM" id="SSF52777">
    <property type="entry name" value="CoA-dependent acyltransferases"/>
    <property type="match status" value="2"/>
</dbReference>
<dbReference type="RefSeq" id="WP_185004111.1">
    <property type="nucleotide sequence ID" value="NZ_BAAAUI010000004.1"/>
</dbReference>
<dbReference type="InterPro" id="IPR029058">
    <property type="entry name" value="AB_hydrolase_fold"/>
</dbReference>
<dbReference type="PROSITE" id="PS00455">
    <property type="entry name" value="AMP_BINDING"/>
    <property type="match status" value="1"/>
</dbReference>
<name>A0A7W7CBV4_9PSEU</name>
<dbReference type="PROSITE" id="PS50075">
    <property type="entry name" value="CARRIER"/>
    <property type="match status" value="1"/>
</dbReference>
<dbReference type="InterPro" id="IPR044894">
    <property type="entry name" value="TubC_N_sf"/>
</dbReference>
<sequence length="1813" mass="196004">MTAPEIISELQALGVELWTAQGRIRFRAAPGLLTEDHRARLRAHRDEVLDLLSAEAQAGSVVADPGARHEPFPLTDVQTAYLLGRQESFEYGGVACHGYLEVRYPLLDPARFERVWNQLIGRHDMLRAIILADGYQQVLSTVDHYRVPVTDLRGRDAETHLAAVREELGHHRHDTTAWPLFELRLTRTDDGDVLHISLDSLIADWGSATVLLDEIDALMLGDALPPLELTFRDYLLAERGLRQTSRYQRDQDYWHARVDDLPLAPELPIGPAPQGPGRFERHRFRLPAVQWDRLREQARVREITPANAVLTAYAAVLERWSARSRFSLNLTLLGRLPLHPQTDRLVGDFTSVSLLSVEPRGGRGFADWAGEIGARLFADLEHRLFTGVEVLRELTRRRGRAAALMPVVFTSGIGVGPADTTGSGRTLGEGITQTPQVLLDCQANDGDGELVVDWDVRAGVFPAGLVEDMFAAFSTLLTDLAVDAEAWTSGRDLPLPAWQQRERAEVNNTAGPLPDALLHAEVFAQADRTPDAIAVRTLTGTLTYDELVRRAAAVAEAVRCTGADRVAVVMDKGADQVVATLGVLLGGAAYVPVDTTQPRLRRDRMLADAGVRQVLTQSWLDTEWPAEVHRTNVDELAPAESRPEVPAGDPDALAYLIYTSGSTGTPKGVLMTHRAALNTVRDINERYRVTATDRVLGLAQLGFDLSVYDLFGPLAVGATLVLPDPDRRADPSHWAELVADHGVTLWNSVPAQLQMLANYLESSPTELLTLRLALLSGDWIPVTLPAQILRFAPALHPVSLGGATEAAIWSIHHDITEVDPALPSIPYGKPLRNQGFRVLDQQFRDCPVWTVGELHITGDGLALGYNGDPELSAAKFFPHPTDGQRLYWTGDLGRYLPGGEIEFLGRRDNQVKLRGHRVELGEVEAGLLAHPAVGAAAAVLAGDTAADRVLLAFAEPAHTTAATEPDDQRLRTAVHRFADRQVGELTAETVAGHVHALHRAALLSMLAAFTGAGLFAEGGHTRAEVLAATGVAEQHAWLVRRWLELLREHGLLAVDGDRYYAVDTTEDLDAAWHRVRAGVDAGLWTEEFLGYHLEHLRCLPELLTGTQSPFELLFPAGDTARALAVYRDYSITRYLNHGVGAVLRRIAAAHPTGRSVRVLEAGAGTGATTSVVLPLLAGYEVDYQFTDLTPFFLGAARAQYPTARLALFDLDGDLRAQGQQPNSVDVLLCAGVLSSTRDVRAALRRAVELLAPGGWLVLTEPTAELPHLLLTQGFMMLPTPEGTTPVHDLAHWRELLAEVGAEEVLCLPEQDHPFAAHGMHLLAARVKTDRSSVTAPELLAHLAERVPAHMVPGQLQLVDALPVTANGKIDRGALANWRIQAVADDGTGESEAPADELEATVTALWADALGVTRLGREDNLYERGADSLIMARVAGKLREQVAEAGALPYDTLLRALLNEPRIAALLHLLRTTAGRTPAELPAAAARPGSGNALLVPFGGGADGPVRVLFHAALGTMDYFQHLGKALAAQELGPVLGIAVADTEVYCATAPRDLVAAVADGYAQRLVEEGHTRFQLVGYCLGGLFAVEVARRLLERGLDVVNLALVDSIPMMLDTDEELAFESIFVPNLDLDPVAAVFGPGVDADDLGRAVSMLMARNGNRIDAGELAELTGDPGLEAVAAAARARAEVPQEERLAGYAAACAEGAGIPVAPELIPALFRVTRHSVIAARFDPEPYAGDLTFLRAEQAQSFGITAGVGHLAEPFWANTCLGEFTVHDVPGNHFSVIEPPHVGGVAEHLAAALRATINTDQEIPA</sequence>
<dbReference type="GO" id="GO:0043041">
    <property type="term" value="P:amino acid activation for nonribosomal peptide biosynthetic process"/>
    <property type="evidence" value="ECO:0007669"/>
    <property type="project" value="TreeGrafter"/>
</dbReference>
<evidence type="ECO:0000256" key="1">
    <source>
        <dbReference type="ARBA" id="ARBA00001957"/>
    </source>
</evidence>
<dbReference type="GO" id="GO:0005737">
    <property type="term" value="C:cytoplasm"/>
    <property type="evidence" value="ECO:0007669"/>
    <property type="project" value="TreeGrafter"/>
</dbReference>
<dbReference type="InterPro" id="IPR001031">
    <property type="entry name" value="Thioesterase"/>
</dbReference>
<comment type="caution">
    <text evidence="10">The sequence shown here is derived from an EMBL/GenBank/DDBJ whole genome shotgun (WGS) entry which is preliminary data.</text>
</comment>
<evidence type="ECO:0000313" key="11">
    <source>
        <dbReference type="Proteomes" id="UP000533598"/>
    </source>
</evidence>
<dbReference type="InterPro" id="IPR000873">
    <property type="entry name" value="AMP-dep_synth/lig_dom"/>
</dbReference>
<dbReference type="Pfam" id="PF18563">
    <property type="entry name" value="TubC_N"/>
    <property type="match status" value="1"/>
</dbReference>
<dbReference type="Gene3D" id="1.10.10.1830">
    <property type="entry name" value="Non-ribosomal peptide synthase, adenylation domain"/>
    <property type="match status" value="1"/>
</dbReference>
<evidence type="ECO:0000256" key="8">
    <source>
        <dbReference type="ARBA" id="ARBA00033440"/>
    </source>
</evidence>
<dbReference type="CDD" id="cd02440">
    <property type="entry name" value="AdoMet_MTases"/>
    <property type="match status" value="1"/>
</dbReference>
<dbReference type="GO" id="GO:0009403">
    <property type="term" value="P:toxin biosynthetic process"/>
    <property type="evidence" value="ECO:0007669"/>
    <property type="project" value="UniProtKB-ARBA"/>
</dbReference>
<dbReference type="InterPro" id="IPR036736">
    <property type="entry name" value="ACP-like_sf"/>
</dbReference>
<evidence type="ECO:0000256" key="7">
    <source>
        <dbReference type="ARBA" id="ARBA00022598"/>
    </source>
</evidence>
<protein>
    <recommendedName>
        <fullName evidence="4">Phenyloxazoline synthase MbtB</fullName>
    </recommendedName>
    <alternativeName>
        <fullName evidence="8">Mycobactin synthetase protein B</fullName>
    </alternativeName>
</protein>
<dbReference type="EMBL" id="JACHMH010000001">
    <property type="protein sequence ID" value="MBB4678255.1"/>
    <property type="molecule type" value="Genomic_DNA"/>
</dbReference>
<dbReference type="InterPro" id="IPR045851">
    <property type="entry name" value="AMP-bd_C_sf"/>
</dbReference>
<dbReference type="InterPro" id="IPR013217">
    <property type="entry name" value="Methyltransf_12"/>
</dbReference>
<dbReference type="NCBIfam" id="TIGR01733">
    <property type="entry name" value="AA-adenyl-dom"/>
    <property type="match status" value="1"/>
</dbReference>
<comment type="similarity">
    <text evidence="3">Belongs to the ATP-dependent AMP-binding enzyme family. MbtB subfamily.</text>
</comment>
<evidence type="ECO:0000313" key="10">
    <source>
        <dbReference type="EMBL" id="MBB4678255.1"/>
    </source>
</evidence>
<proteinExistence type="inferred from homology"/>
<dbReference type="FunFam" id="3.30.559.10:FF:000023">
    <property type="entry name" value="Non-ribosomal peptide synthetase"/>
    <property type="match status" value="1"/>
</dbReference>
<accession>A0A7W7CBV4</accession>
<evidence type="ECO:0000256" key="5">
    <source>
        <dbReference type="ARBA" id="ARBA00022450"/>
    </source>
</evidence>
<dbReference type="Gene3D" id="3.30.559.10">
    <property type="entry name" value="Chloramphenicol acetyltransferase-like domain"/>
    <property type="match status" value="1"/>
</dbReference>
<dbReference type="Pfam" id="PF00975">
    <property type="entry name" value="Thioesterase"/>
    <property type="match status" value="1"/>
</dbReference>
<feature type="domain" description="Carrier" evidence="9">
    <location>
        <begin position="1392"/>
        <end position="1473"/>
    </location>
</feature>
<dbReference type="InterPro" id="IPR041464">
    <property type="entry name" value="TubC_N"/>
</dbReference>
<keyword evidence="7" id="KW-0436">Ligase</keyword>
<comment type="cofactor">
    <cofactor evidence="1">
        <name>pantetheine 4'-phosphate</name>
        <dbReference type="ChEBI" id="CHEBI:47942"/>
    </cofactor>
</comment>
<dbReference type="InterPro" id="IPR023213">
    <property type="entry name" value="CAT-like_dom_sf"/>
</dbReference>
<dbReference type="PANTHER" id="PTHR45527:SF10">
    <property type="entry name" value="PYOCHELIN SYNTHASE PCHF"/>
    <property type="match status" value="1"/>
</dbReference>
<dbReference type="CDD" id="cd19535">
    <property type="entry name" value="Cyc_NRPS"/>
    <property type="match status" value="1"/>
</dbReference>
<evidence type="ECO:0000256" key="6">
    <source>
        <dbReference type="ARBA" id="ARBA00022553"/>
    </source>
</evidence>
<dbReference type="InterPro" id="IPR020845">
    <property type="entry name" value="AMP-binding_CS"/>
</dbReference>
<evidence type="ECO:0000256" key="4">
    <source>
        <dbReference type="ARBA" id="ARBA00016743"/>
    </source>
</evidence>
<dbReference type="Pfam" id="PF00501">
    <property type="entry name" value="AMP-binding"/>
    <property type="match status" value="1"/>
</dbReference>
<dbReference type="PANTHER" id="PTHR45527">
    <property type="entry name" value="NONRIBOSOMAL PEPTIDE SYNTHETASE"/>
    <property type="match status" value="1"/>
</dbReference>
<dbReference type="Gene3D" id="3.40.50.12780">
    <property type="entry name" value="N-terminal domain of ligase-like"/>
    <property type="match status" value="1"/>
</dbReference>
<dbReference type="SUPFAM" id="SSF53335">
    <property type="entry name" value="S-adenosyl-L-methionine-dependent methyltransferases"/>
    <property type="match status" value="1"/>
</dbReference>
<dbReference type="InterPro" id="IPR042099">
    <property type="entry name" value="ANL_N_sf"/>
</dbReference>
<comment type="pathway">
    <text evidence="2">Siderophore biosynthesis; mycobactin biosynthesis.</text>
</comment>
<dbReference type="Proteomes" id="UP000533598">
    <property type="component" value="Unassembled WGS sequence"/>
</dbReference>
<keyword evidence="5" id="KW-0596">Phosphopantetheine</keyword>
<keyword evidence="6" id="KW-0597">Phosphoprotein</keyword>
<dbReference type="Pfam" id="PF08242">
    <property type="entry name" value="Methyltransf_12"/>
    <property type="match status" value="1"/>
</dbReference>
<dbReference type="Gene3D" id="1.10.1200.10">
    <property type="entry name" value="ACP-like"/>
    <property type="match status" value="1"/>
</dbReference>
<dbReference type="Gene3D" id="3.40.50.150">
    <property type="entry name" value="Vaccinia Virus protein VP39"/>
    <property type="match status" value="1"/>
</dbReference>
<evidence type="ECO:0000256" key="2">
    <source>
        <dbReference type="ARBA" id="ARBA00005102"/>
    </source>
</evidence>
<dbReference type="InterPro" id="IPR009081">
    <property type="entry name" value="PP-bd_ACP"/>
</dbReference>
<dbReference type="GO" id="GO:0031177">
    <property type="term" value="F:phosphopantetheine binding"/>
    <property type="evidence" value="ECO:0007669"/>
    <property type="project" value="TreeGrafter"/>
</dbReference>
<dbReference type="InterPro" id="IPR010071">
    <property type="entry name" value="AA_adenyl_dom"/>
</dbReference>
<dbReference type="Gene3D" id="3.30.300.30">
    <property type="match status" value="2"/>
</dbReference>
<gene>
    <name evidence="10" type="ORF">HNR67_004373</name>
</gene>
<dbReference type="Pfam" id="PF00668">
    <property type="entry name" value="Condensation"/>
    <property type="match status" value="1"/>
</dbReference>
<organism evidence="10 11">
    <name type="scientific">Crossiella cryophila</name>
    <dbReference type="NCBI Taxonomy" id="43355"/>
    <lineage>
        <taxon>Bacteria</taxon>
        <taxon>Bacillati</taxon>
        <taxon>Actinomycetota</taxon>
        <taxon>Actinomycetes</taxon>
        <taxon>Pseudonocardiales</taxon>
        <taxon>Pseudonocardiaceae</taxon>
        <taxon>Crossiella</taxon>
    </lineage>
</organism>
<keyword evidence="11" id="KW-1185">Reference proteome</keyword>
<dbReference type="Gene3D" id="3.30.559.30">
    <property type="entry name" value="Nonribosomal peptide synthetase, condensation domain"/>
    <property type="match status" value="1"/>
</dbReference>
<dbReference type="Gene3D" id="3.40.50.1820">
    <property type="entry name" value="alpha/beta hydrolase"/>
    <property type="match status" value="1"/>
</dbReference>
<dbReference type="SUPFAM" id="SSF56801">
    <property type="entry name" value="Acetyl-CoA synthetase-like"/>
    <property type="match status" value="1"/>
</dbReference>
<evidence type="ECO:0000259" key="9">
    <source>
        <dbReference type="PROSITE" id="PS50075"/>
    </source>
</evidence>
<dbReference type="FunFam" id="3.30.559.30:FF:000006">
    <property type="entry name" value="Yersiniabactin polyketide/non-ribosomal peptide synthetase"/>
    <property type="match status" value="1"/>
</dbReference>
<dbReference type="InterPro" id="IPR001242">
    <property type="entry name" value="Condensation_dom"/>
</dbReference>
<dbReference type="GO" id="GO:0008610">
    <property type="term" value="P:lipid biosynthetic process"/>
    <property type="evidence" value="ECO:0007669"/>
    <property type="project" value="UniProtKB-ARBA"/>
</dbReference>
<dbReference type="InterPro" id="IPR057737">
    <property type="entry name" value="Condensation_MtbB-like"/>
</dbReference>
<dbReference type="InterPro" id="IPR029063">
    <property type="entry name" value="SAM-dependent_MTases_sf"/>
</dbReference>
<dbReference type="GO" id="GO:0016874">
    <property type="term" value="F:ligase activity"/>
    <property type="evidence" value="ECO:0007669"/>
    <property type="project" value="UniProtKB-KW"/>
</dbReference>
<dbReference type="SUPFAM" id="SSF47336">
    <property type="entry name" value="ACP-like"/>
    <property type="match status" value="1"/>
</dbReference>
<reference evidence="10 11" key="1">
    <citation type="submission" date="2020-08" db="EMBL/GenBank/DDBJ databases">
        <title>Sequencing the genomes of 1000 actinobacteria strains.</title>
        <authorList>
            <person name="Klenk H.-P."/>
        </authorList>
    </citation>
    <scope>NUCLEOTIDE SEQUENCE [LARGE SCALE GENOMIC DNA]</scope>
    <source>
        <strain evidence="10 11">DSM 44230</strain>
    </source>
</reference>